<evidence type="ECO:0000256" key="15">
    <source>
        <dbReference type="PIRSR" id="PIRSR600760-2"/>
    </source>
</evidence>
<dbReference type="PROSITE" id="PS00630">
    <property type="entry name" value="IMP_2"/>
    <property type="match status" value="1"/>
</dbReference>
<proteinExistence type="inferred from homology"/>
<dbReference type="GO" id="GO:0046854">
    <property type="term" value="P:phosphatidylinositol phosphate biosynthetic process"/>
    <property type="evidence" value="ECO:0007669"/>
    <property type="project" value="InterPro"/>
</dbReference>
<keyword evidence="10 15" id="KW-0460">Magnesium</keyword>
<dbReference type="EMBL" id="CAXLJL010000123">
    <property type="protein sequence ID" value="CAL5132373.1"/>
    <property type="molecule type" value="Genomic_DNA"/>
</dbReference>
<evidence type="ECO:0000256" key="11">
    <source>
        <dbReference type="ARBA" id="ARBA00022989"/>
    </source>
</evidence>
<dbReference type="Proteomes" id="UP001497525">
    <property type="component" value="Unassembled WGS sequence"/>
</dbReference>
<dbReference type="GO" id="GO:0008254">
    <property type="term" value="F:3'-nucleotidase activity"/>
    <property type="evidence" value="ECO:0007669"/>
    <property type="project" value="TreeGrafter"/>
</dbReference>
<dbReference type="GO" id="GO:0046872">
    <property type="term" value="F:metal ion binding"/>
    <property type="evidence" value="ECO:0007669"/>
    <property type="project" value="UniProtKB-KW"/>
</dbReference>
<feature type="binding site" evidence="15">
    <location>
        <position position="154"/>
    </location>
    <ligand>
        <name>Mg(2+)</name>
        <dbReference type="ChEBI" id="CHEBI:18420"/>
        <label>1</label>
        <note>catalytic</note>
    </ligand>
</feature>
<dbReference type="InterPro" id="IPR050725">
    <property type="entry name" value="CysQ/Inositol_MonoPase"/>
</dbReference>
<name>A0AAV2TAL4_CALDB</name>
<dbReference type="PANTHER" id="PTHR43028:SF4">
    <property type="entry name" value="INOSITOL MONOPHOSPHATASE 3"/>
    <property type="match status" value="1"/>
</dbReference>
<feature type="binding site" evidence="15">
    <location>
        <position position="157"/>
    </location>
    <ligand>
        <name>Mg(2+)</name>
        <dbReference type="ChEBI" id="CHEBI:18420"/>
        <label>1</label>
        <note>catalytic</note>
    </ligand>
</feature>
<keyword evidence="11 16" id="KW-1133">Transmembrane helix</keyword>
<dbReference type="PANTHER" id="PTHR43028">
    <property type="entry name" value="3'(2'),5'-BISPHOSPHATE NUCLEOTIDASE 1"/>
    <property type="match status" value="1"/>
</dbReference>
<comment type="subcellular location">
    <subcellularLocation>
        <location evidence="3">Membrane</location>
        <topology evidence="3">Single-pass membrane protein</topology>
    </subcellularLocation>
</comment>
<feature type="transmembrane region" description="Helical" evidence="16">
    <location>
        <begin position="6"/>
        <end position="24"/>
    </location>
</feature>
<dbReference type="InterPro" id="IPR000760">
    <property type="entry name" value="Inositol_monophosphatase-like"/>
</dbReference>
<dbReference type="Gene3D" id="3.30.540.10">
    <property type="entry name" value="Fructose-1,6-Bisphosphatase, subunit A, domain 1"/>
    <property type="match status" value="1"/>
</dbReference>
<dbReference type="InterPro" id="IPR020550">
    <property type="entry name" value="Inositol_monophosphatase_CS"/>
</dbReference>
<gene>
    <name evidence="17" type="ORF">CDAUBV1_LOCUS5206</name>
</gene>
<dbReference type="GO" id="GO:0005737">
    <property type="term" value="C:cytoplasm"/>
    <property type="evidence" value="ECO:0007669"/>
    <property type="project" value="UniProtKB-ARBA"/>
</dbReference>
<evidence type="ECO:0000256" key="8">
    <source>
        <dbReference type="ARBA" id="ARBA00022723"/>
    </source>
</evidence>
<dbReference type="GO" id="GO:0016020">
    <property type="term" value="C:membrane"/>
    <property type="evidence" value="ECO:0007669"/>
    <property type="project" value="UniProtKB-SubCell"/>
</dbReference>
<evidence type="ECO:0000256" key="7">
    <source>
        <dbReference type="ARBA" id="ARBA00022692"/>
    </source>
</evidence>
<organism evidence="17 18">
    <name type="scientific">Calicophoron daubneyi</name>
    <name type="common">Rumen fluke</name>
    <name type="synonym">Paramphistomum daubneyi</name>
    <dbReference type="NCBI Taxonomy" id="300641"/>
    <lineage>
        <taxon>Eukaryota</taxon>
        <taxon>Metazoa</taxon>
        <taxon>Spiralia</taxon>
        <taxon>Lophotrochozoa</taxon>
        <taxon>Platyhelminthes</taxon>
        <taxon>Trematoda</taxon>
        <taxon>Digenea</taxon>
        <taxon>Plagiorchiida</taxon>
        <taxon>Pronocephalata</taxon>
        <taxon>Paramphistomoidea</taxon>
        <taxon>Paramphistomidae</taxon>
        <taxon>Calicophoron</taxon>
    </lineage>
</organism>
<evidence type="ECO:0000313" key="18">
    <source>
        <dbReference type="Proteomes" id="UP001497525"/>
    </source>
</evidence>
<dbReference type="GO" id="GO:0012505">
    <property type="term" value="C:endomembrane system"/>
    <property type="evidence" value="ECO:0007669"/>
    <property type="project" value="TreeGrafter"/>
</dbReference>
<dbReference type="Pfam" id="PF00459">
    <property type="entry name" value="Inositol_P"/>
    <property type="match status" value="1"/>
</dbReference>
<evidence type="ECO:0000256" key="2">
    <source>
        <dbReference type="ARBA" id="ARBA00001946"/>
    </source>
</evidence>
<feature type="binding site" evidence="15">
    <location>
        <position position="156"/>
    </location>
    <ligand>
        <name>Mg(2+)</name>
        <dbReference type="ChEBI" id="CHEBI:18420"/>
        <label>1</label>
        <note>catalytic</note>
    </ligand>
</feature>
<dbReference type="FunFam" id="3.30.540.10:FF:000012">
    <property type="entry name" value="Blast:Putative inositol monophosphatase 3"/>
    <property type="match status" value="1"/>
</dbReference>
<comment type="similarity">
    <text evidence="5">Belongs to the inositol monophosphatase superfamily.</text>
</comment>
<evidence type="ECO:0000256" key="9">
    <source>
        <dbReference type="ARBA" id="ARBA00022801"/>
    </source>
</evidence>
<evidence type="ECO:0000256" key="4">
    <source>
        <dbReference type="ARBA" id="ARBA00005152"/>
    </source>
</evidence>
<evidence type="ECO:0000256" key="5">
    <source>
        <dbReference type="ARBA" id="ARBA00009759"/>
    </source>
</evidence>
<keyword evidence="9" id="KW-0378">Hydrolase</keyword>
<dbReference type="SUPFAM" id="SSF56655">
    <property type="entry name" value="Carbohydrate phosphatase"/>
    <property type="match status" value="1"/>
</dbReference>
<accession>A0AAV2TAL4</accession>
<comment type="pathway">
    <text evidence="4">Polyol metabolism; myo-inositol biosynthesis; myo-inositol from D-glucose 6-phosphate: step 2/2.</text>
</comment>
<evidence type="ECO:0000256" key="12">
    <source>
        <dbReference type="ARBA" id="ARBA00023136"/>
    </source>
</evidence>
<feature type="binding site" evidence="15">
    <location>
        <position position="112"/>
    </location>
    <ligand>
        <name>Mg(2+)</name>
        <dbReference type="ChEBI" id="CHEBI:18420"/>
        <label>1</label>
        <note>catalytic</note>
    </ligand>
</feature>
<comment type="catalytic activity">
    <reaction evidence="1">
        <text>a myo-inositol phosphate + H2O = myo-inositol + phosphate</text>
        <dbReference type="Rhea" id="RHEA:24056"/>
        <dbReference type="ChEBI" id="CHEBI:15377"/>
        <dbReference type="ChEBI" id="CHEBI:17268"/>
        <dbReference type="ChEBI" id="CHEBI:43474"/>
        <dbReference type="ChEBI" id="CHEBI:84139"/>
        <dbReference type="EC" id="3.1.3.25"/>
    </reaction>
</comment>
<evidence type="ECO:0000256" key="10">
    <source>
        <dbReference type="ARBA" id="ARBA00022842"/>
    </source>
</evidence>
<keyword evidence="12 16" id="KW-0472">Membrane</keyword>
<dbReference type="GO" id="GO:0052834">
    <property type="term" value="F:inositol monophosphate phosphatase activity"/>
    <property type="evidence" value="ECO:0007669"/>
    <property type="project" value="UniProtKB-EC"/>
</dbReference>
<dbReference type="AlphaFoldDB" id="A0AAV2TAL4"/>
<dbReference type="EC" id="3.1.3.25" evidence="6"/>
<keyword evidence="8 15" id="KW-0479">Metal-binding</keyword>
<dbReference type="Gene3D" id="3.40.190.80">
    <property type="match status" value="1"/>
</dbReference>
<protein>
    <recommendedName>
        <fullName evidence="6">inositol-phosphate phosphatase</fullName>
        <ecNumber evidence="6">3.1.3.25</ecNumber>
    </recommendedName>
    <alternativeName>
        <fullName evidence="14">Inositol-1(or 4)-monophosphatase 3</fullName>
    </alternativeName>
    <alternativeName>
        <fullName evidence="13">Myo-inositol monophosphatase A3</fullName>
    </alternativeName>
</protein>
<evidence type="ECO:0000256" key="16">
    <source>
        <dbReference type="SAM" id="Phobius"/>
    </source>
</evidence>
<comment type="cofactor">
    <cofactor evidence="2 15">
        <name>Mg(2+)</name>
        <dbReference type="ChEBI" id="CHEBI:18420"/>
    </cofactor>
</comment>
<evidence type="ECO:0000256" key="1">
    <source>
        <dbReference type="ARBA" id="ARBA00001033"/>
    </source>
</evidence>
<evidence type="ECO:0000256" key="14">
    <source>
        <dbReference type="ARBA" id="ARBA00042949"/>
    </source>
</evidence>
<feature type="binding site" evidence="15">
    <location>
        <position position="287"/>
    </location>
    <ligand>
        <name>Mg(2+)</name>
        <dbReference type="ChEBI" id="CHEBI:18420"/>
        <label>1</label>
        <note>catalytic</note>
    </ligand>
</feature>
<keyword evidence="7 16" id="KW-0812">Transmembrane</keyword>
<sequence length="352" mass="38889">MTVITLSKQGWIAIFVLIFFYVLYKFGGLHDIEQLRGNVVGMRDVLAQCVYWTEEAGNAIKSRYANPSLNTRIKDSPIGPKNELLTDIDMISHWVIVSGLTKVFPDLRVISEEHPPVPLHQDLPQTEGFHSEVTSRLPDSDLFIPTSDLTVWVDPLDATQELTEGLLQYVTVMACVVLHGYPVIGVIHQPFQNRTYWAWQNYAKSADLTEAITDSSALRQSKLPNSTVSIICSRSHLDDSLKTRMSKAFEPTPVNFIFAGGSGYKTISLLNGEAQLYVHPTSTRRWDICAPQAVLEAVGGHLTGLDGSRFTYGADAPARIPSTTGVFATASNSAYNRWSGRLASLVSTLKSE</sequence>
<comment type="caution">
    <text evidence="17">The sequence shown here is derived from an EMBL/GenBank/DDBJ whole genome shotgun (WGS) entry which is preliminary data.</text>
</comment>
<evidence type="ECO:0000256" key="6">
    <source>
        <dbReference type="ARBA" id="ARBA00013106"/>
    </source>
</evidence>
<reference evidence="17" key="1">
    <citation type="submission" date="2024-06" db="EMBL/GenBank/DDBJ databases">
        <authorList>
            <person name="Liu X."/>
            <person name="Lenzi L."/>
            <person name="Haldenby T S."/>
            <person name="Uol C."/>
        </authorList>
    </citation>
    <scope>NUCLEOTIDE SEQUENCE</scope>
</reference>
<evidence type="ECO:0000256" key="3">
    <source>
        <dbReference type="ARBA" id="ARBA00004167"/>
    </source>
</evidence>
<evidence type="ECO:0000313" key="17">
    <source>
        <dbReference type="EMBL" id="CAL5132373.1"/>
    </source>
</evidence>
<evidence type="ECO:0000256" key="13">
    <source>
        <dbReference type="ARBA" id="ARBA00042119"/>
    </source>
</evidence>